<evidence type="ECO:0000313" key="8">
    <source>
        <dbReference type="Proteomes" id="UP000185596"/>
    </source>
</evidence>
<dbReference type="OrthoDB" id="5179150at2"/>
<dbReference type="InterPro" id="IPR001647">
    <property type="entry name" value="HTH_TetR"/>
</dbReference>
<evidence type="ECO:0000256" key="4">
    <source>
        <dbReference type="ARBA" id="ARBA00023163"/>
    </source>
</evidence>
<dbReference type="Pfam" id="PF00440">
    <property type="entry name" value="TetR_N"/>
    <property type="match status" value="1"/>
</dbReference>
<dbReference type="EMBL" id="MSIE01000025">
    <property type="protein sequence ID" value="OLF16804.1"/>
    <property type="molecule type" value="Genomic_DNA"/>
</dbReference>
<gene>
    <name evidence="7" type="ORF">BU204_15180</name>
</gene>
<dbReference type="GO" id="GO:0003700">
    <property type="term" value="F:DNA-binding transcription factor activity"/>
    <property type="evidence" value="ECO:0007669"/>
    <property type="project" value="TreeGrafter"/>
</dbReference>
<evidence type="ECO:0000256" key="1">
    <source>
        <dbReference type="ARBA" id="ARBA00022491"/>
    </source>
</evidence>
<dbReference type="STRING" id="1912961.BU204_15180"/>
<dbReference type="AlphaFoldDB" id="A0A1Q8CR31"/>
<dbReference type="InterPro" id="IPR039538">
    <property type="entry name" value="BetI_C"/>
</dbReference>
<dbReference type="PANTHER" id="PTHR30055:SF226">
    <property type="entry name" value="HTH-TYPE TRANSCRIPTIONAL REGULATOR PKSA"/>
    <property type="match status" value="1"/>
</dbReference>
<evidence type="ECO:0000256" key="3">
    <source>
        <dbReference type="ARBA" id="ARBA00023125"/>
    </source>
</evidence>
<keyword evidence="2" id="KW-0805">Transcription regulation</keyword>
<comment type="caution">
    <text evidence="7">The sequence shown here is derived from an EMBL/GenBank/DDBJ whole genome shotgun (WGS) entry which is preliminary data.</text>
</comment>
<dbReference type="Proteomes" id="UP000185596">
    <property type="component" value="Unassembled WGS sequence"/>
</dbReference>
<dbReference type="SUPFAM" id="SSF48498">
    <property type="entry name" value="Tetracyclin repressor-like, C-terminal domain"/>
    <property type="match status" value="1"/>
</dbReference>
<dbReference type="PANTHER" id="PTHR30055">
    <property type="entry name" value="HTH-TYPE TRANSCRIPTIONAL REGULATOR RUTR"/>
    <property type="match status" value="1"/>
</dbReference>
<dbReference type="InterPro" id="IPR036271">
    <property type="entry name" value="Tet_transcr_reg_TetR-rel_C_sf"/>
</dbReference>
<dbReference type="GO" id="GO:0000976">
    <property type="term" value="F:transcription cis-regulatory region binding"/>
    <property type="evidence" value="ECO:0007669"/>
    <property type="project" value="TreeGrafter"/>
</dbReference>
<keyword evidence="1" id="KW-0678">Repressor</keyword>
<dbReference type="InterPro" id="IPR009057">
    <property type="entry name" value="Homeodomain-like_sf"/>
</dbReference>
<feature type="domain" description="HTH tetR-type" evidence="6">
    <location>
        <begin position="17"/>
        <end position="77"/>
    </location>
</feature>
<feature type="DNA-binding region" description="H-T-H motif" evidence="5">
    <location>
        <begin position="40"/>
        <end position="59"/>
    </location>
</feature>
<reference evidence="7 8" key="1">
    <citation type="submission" date="2016-12" db="EMBL/GenBank/DDBJ databases">
        <title>The draft genome sequence of Actinophytocola sp. 11-183.</title>
        <authorList>
            <person name="Wang W."/>
            <person name="Yuan L."/>
        </authorList>
    </citation>
    <scope>NUCLEOTIDE SEQUENCE [LARGE SCALE GENOMIC DNA]</scope>
    <source>
        <strain evidence="7 8">11-183</strain>
    </source>
</reference>
<keyword evidence="3 5" id="KW-0238">DNA-binding</keyword>
<evidence type="ECO:0000259" key="6">
    <source>
        <dbReference type="PROSITE" id="PS50977"/>
    </source>
</evidence>
<accession>A0A1Q8CR31</accession>
<dbReference type="InterPro" id="IPR050109">
    <property type="entry name" value="HTH-type_TetR-like_transc_reg"/>
</dbReference>
<evidence type="ECO:0000256" key="5">
    <source>
        <dbReference type="PROSITE-ProRule" id="PRU00335"/>
    </source>
</evidence>
<evidence type="ECO:0000313" key="7">
    <source>
        <dbReference type="EMBL" id="OLF16804.1"/>
    </source>
</evidence>
<dbReference type="Pfam" id="PF13977">
    <property type="entry name" value="TetR_C_6"/>
    <property type="match status" value="1"/>
</dbReference>
<proteinExistence type="predicted"/>
<dbReference type="Gene3D" id="1.10.357.10">
    <property type="entry name" value="Tetracycline Repressor, domain 2"/>
    <property type="match status" value="1"/>
</dbReference>
<protein>
    <submittedName>
        <fullName evidence="7">TetR family transcriptional regulator</fullName>
    </submittedName>
</protein>
<keyword evidence="8" id="KW-1185">Reference proteome</keyword>
<organism evidence="7 8">
    <name type="scientific">Actinophytocola xanthii</name>
    <dbReference type="NCBI Taxonomy" id="1912961"/>
    <lineage>
        <taxon>Bacteria</taxon>
        <taxon>Bacillati</taxon>
        <taxon>Actinomycetota</taxon>
        <taxon>Actinomycetes</taxon>
        <taxon>Pseudonocardiales</taxon>
        <taxon>Pseudonocardiaceae</taxon>
    </lineage>
</organism>
<evidence type="ECO:0000256" key="2">
    <source>
        <dbReference type="ARBA" id="ARBA00023015"/>
    </source>
</evidence>
<dbReference type="PRINTS" id="PR00455">
    <property type="entry name" value="HTHTETR"/>
</dbReference>
<dbReference type="SUPFAM" id="SSF46689">
    <property type="entry name" value="Homeodomain-like"/>
    <property type="match status" value="1"/>
</dbReference>
<sequence length="206" mass="23059">MVADKRRRGRPPRSAGADTRQEILRVARQVFSELGYERTTFQEIATRAGLTRPAVNHYFRDKAALYRALFESVQEGVVGASVEQAVAQQTLPGRLSAFLEAAVQIDSRDRSFARFMAASVLDGYRHEGLRDSTLEQIEQVREFVRLALRSAVEAGEVRAEVDIPAVTEMIVAVLWGMTLYAGFVGTHEQLEEVVDQFSRLISGTLW</sequence>
<name>A0A1Q8CR31_9PSEU</name>
<dbReference type="PROSITE" id="PS50977">
    <property type="entry name" value="HTH_TETR_2"/>
    <property type="match status" value="1"/>
</dbReference>
<dbReference type="Gene3D" id="1.10.10.60">
    <property type="entry name" value="Homeodomain-like"/>
    <property type="match status" value="1"/>
</dbReference>
<keyword evidence="4" id="KW-0804">Transcription</keyword>